<dbReference type="AlphaFoldDB" id="A0A563DK96"/>
<protein>
    <submittedName>
        <fullName evidence="2">Uncharacterized protein</fullName>
    </submittedName>
</protein>
<dbReference type="EMBL" id="SELH01000011">
    <property type="protein sequence ID" value="TWP30529.1"/>
    <property type="molecule type" value="Genomic_DNA"/>
</dbReference>
<dbReference type="Proteomes" id="UP000319499">
    <property type="component" value="Unassembled WGS sequence"/>
</dbReference>
<reference evidence="2 3" key="1">
    <citation type="submission" date="2019-02" db="EMBL/GenBank/DDBJ databases">
        <title>Apibacter muscae sp. nov.: a novel member of the house fly microbiota.</title>
        <authorList>
            <person name="Park R."/>
        </authorList>
    </citation>
    <scope>NUCLEOTIDE SEQUENCE [LARGE SCALE GENOMIC DNA]</scope>
    <source>
        <strain evidence="2 3">AL1</strain>
    </source>
</reference>
<feature type="region of interest" description="Disordered" evidence="1">
    <location>
        <begin position="141"/>
        <end position="165"/>
    </location>
</feature>
<organism evidence="2 3">
    <name type="scientific">Apibacter muscae</name>
    <dbReference type="NCBI Taxonomy" id="2509004"/>
    <lineage>
        <taxon>Bacteria</taxon>
        <taxon>Pseudomonadati</taxon>
        <taxon>Bacteroidota</taxon>
        <taxon>Flavobacteriia</taxon>
        <taxon>Flavobacteriales</taxon>
        <taxon>Weeksellaceae</taxon>
        <taxon>Apibacter</taxon>
    </lineage>
</organism>
<evidence type="ECO:0000313" key="2">
    <source>
        <dbReference type="EMBL" id="TWP30529.1"/>
    </source>
</evidence>
<accession>A0A563DK96</accession>
<gene>
    <name evidence="2" type="ORF">ETU09_00580</name>
</gene>
<evidence type="ECO:0000256" key="1">
    <source>
        <dbReference type="SAM" id="MobiDB-lite"/>
    </source>
</evidence>
<name>A0A563DK96_9FLAO</name>
<feature type="region of interest" description="Disordered" evidence="1">
    <location>
        <begin position="238"/>
        <end position="264"/>
    </location>
</feature>
<evidence type="ECO:0000313" key="3">
    <source>
        <dbReference type="Proteomes" id="UP000319499"/>
    </source>
</evidence>
<proteinExistence type="predicted"/>
<sequence>MSNLIKHKQTIHSIECLNKETEAAMELVLLESDLTVRKCMDTTLVINIEKAIHKKQIISAVRFAIINCSKVFKFSEKMDIETATFMAADLVDVFKYESFEDIILMLKMARQGKLGSNKGRFDNDTLFNIFVPTYLDMKAEEREKEKQNEKAELKRREEQPYKISPENKKKLDELIERLDKKKEKTEVPSSVLSNHQIFISRLPELCKNLSDKELKEQIQKAQSYKLSDAYEIYKTELEKRNEHKKTLSEKRKVGNPIKSRKQSD</sequence>
<dbReference type="RefSeq" id="WP_146291197.1">
    <property type="nucleotide sequence ID" value="NZ_SELH01000011.1"/>
</dbReference>
<comment type="caution">
    <text evidence="2">The sequence shown here is derived from an EMBL/GenBank/DDBJ whole genome shotgun (WGS) entry which is preliminary data.</text>
</comment>
<dbReference type="OrthoDB" id="1249049at2"/>
<feature type="compositionally biased region" description="Basic and acidic residues" evidence="1">
    <location>
        <begin position="238"/>
        <end position="252"/>
    </location>
</feature>
<keyword evidence="3" id="KW-1185">Reference proteome</keyword>